<dbReference type="InterPro" id="IPR009000">
    <property type="entry name" value="Transl_B-barrel_sf"/>
</dbReference>
<evidence type="ECO:0000259" key="6">
    <source>
        <dbReference type="Pfam" id="PF01782"/>
    </source>
</evidence>
<keyword evidence="9" id="KW-1185">Reference proteome</keyword>
<feature type="domain" description="Ribosome maturation factor RimM PRC barrel" evidence="7">
    <location>
        <begin position="101"/>
        <end position="174"/>
    </location>
</feature>
<dbReference type="SUPFAM" id="SSF50346">
    <property type="entry name" value="PRC-barrel domain"/>
    <property type="match status" value="1"/>
</dbReference>
<keyword evidence="4 5" id="KW-0143">Chaperone</keyword>
<dbReference type="Proteomes" id="UP001596996">
    <property type="component" value="Unassembled WGS sequence"/>
</dbReference>
<protein>
    <recommendedName>
        <fullName evidence="5">Ribosome maturation factor RimM</fullName>
    </recommendedName>
</protein>
<comment type="similarity">
    <text evidence="5">Belongs to the RimM family.</text>
</comment>
<dbReference type="RefSeq" id="WP_380819880.1">
    <property type="nucleotide sequence ID" value="NZ_JBHTJN010000009.1"/>
</dbReference>
<dbReference type="NCBIfam" id="TIGR02273">
    <property type="entry name" value="16S_RimM"/>
    <property type="match status" value="1"/>
</dbReference>
<evidence type="ECO:0000256" key="3">
    <source>
        <dbReference type="ARBA" id="ARBA00022552"/>
    </source>
</evidence>
<comment type="caution">
    <text evidence="8">The sequence shown here is derived from an EMBL/GenBank/DDBJ whole genome shotgun (WGS) entry which is preliminary data.</text>
</comment>
<proteinExistence type="inferred from homology"/>
<keyword evidence="1 5" id="KW-0963">Cytoplasm</keyword>
<dbReference type="PANTHER" id="PTHR33692">
    <property type="entry name" value="RIBOSOME MATURATION FACTOR RIMM"/>
    <property type="match status" value="1"/>
</dbReference>
<dbReference type="InterPro" id="IPR011961">
    <property type="entry name" value="RimM"/>
</dbReference>
<reference evidence="9" key="1">
    <citation type="journal article" date="2019" name="Int. J. Syst. Evol. Microbiol.">
        <title>The Global Catalogue of Microorganisms (GCM) 10K type strain sequencing project: providing services to taxonomists for standard genome sequencing and annotation.</title>
        <authorList>
            <consortium name="The Broad Institute Genomics Platform"/>
            <consortium name="The Broad Institute Genome Sequencing Center for Infectious Disease"/>
            <person name="Wu L."/>
            <person name="Ma J."/>
        </authorList>
    </citation>
    <scope>NUCLEOTIDE SEQUENCE [LARGE SCALE GENOMIC DNA]</scope>
    <source>
        <strain evidence="9">CCUG 61707</strain>
    </source>
</reference>
<keyword evidence="3 5" id="KW-0698">rRNA processing</keyword>
<evidence type="ECO:0000259" key="7">
    <source>
        <dbReference type="Pfam" id="PF24986"/>
    </source>
</evidence>
<dbReference type="Pfam" id="PF01782">
    <property type="entry name" value="RimM"/>
    <property type="match status" value="1"/>
</dbReference>
<dbReference type="InterPro" id="IPR056792">
    <property type="entry name" value="PRC_RimM"/>
</dbReference>
<comment type="subunit">
    <text evidence="5">Binds ribosomal protein uS19.</text>
</comment>
<comment type="subcellular location">
    <subcellularLocation>
        <location evidence="5">Cytoplasm</location>
    </subcellularLocation>
</comment>
<dbReference type="InterPro" id="IPR011033">
    <property type="entry name" value="PRC_barrel-like_sf"/>
</dbReference>
<evidence type="ECO:0000313" key="9">
    <source>
        <dbReference type="Proteomes" id="UP001596996"/>
    </source>
</evidence>
<organism evidence="8 9">
    <name type="scientific">Seminibacterium arietis</name>
    <dbReference type="NCBI Taxonomy" id="1173502"/>
    <lineage>
        <taxon>Bacteria</taxon>
        <taxon>Pseudomonadati</taxon>
        <taxon>Pseudomonadota</taxon>
        <taxon>Gammaproteobacteria</taxon>
        <taxon>Pasteurellales</taxon>
        <taxon>Pasteurellaceae</taxon>
        <taxon>Seminibacterium</taxon>
    </lineage>
</organism>
<gene>
    <name evidence="5 8" type="primary">rimM</name>
    <name evidence="8" type="ORF">ACFQ02_04515</name>
</gene>
<comment type="function">
    <text evidence="5">An accessory protein needed during the final step in the assembly of 30S ribosomal subunit, possibly for assembly of the head region. Essential for efficient processing of 16S rRNA. May be needed both before and after RbfA during the maturation of 16S rRNA. It has affinity for free ribosomal 30S subunits but not for 70S ribosomes.</text>
</comment>
<evidence type="ECO:0000313" key="8">
    <source>
        <dbReference type="EMBL" id="MFD0966116.1"/>
    </source>
</evidence>
<dbReference type="InterPro" id="IPR036976">
    <property type="entry name" value="RimM_N_sf"/>
</dbReference>
<dbReference type="InterPro" id="IPR002676">
    <property type="entry name" value="RimM_N"/>
</dbReference>
<dbReference type="SUPFAM" id="SSF50447">
    <property type="entry name" value="Translation proteins"/>
    <property type="match status" value="1"/>
</dbReference>
<dbReference type="HAMAP" id="MF_00014">
    <property type="entry name" value="Ribosome_mat_RimM"/>
    <property type="match status" value="1"/>
</dbReference>
<dbReference type="Pfam" id="PF24986">
    <property type="entry name" value="PRC_RimM"/>
    <property type="match status" value="1"/>
</dbReference>
<dbReference type="Gene3D" id="2.30.30.240">
    <property type="entry name" value="PRC-barrel domain"/>
    <property type="match status" value="1"/>
</dbReference>
<evidence type="ECO:0000256" key="5">
    <source>
        <dbReference type="HAMAP-Rule" id="MF_00014"/>
    </source>
</evidence>
<comment type="domain">
    <text evidence="5">The PRC barrel domain binds ribosomal protein uS19.</text>
</comment>
<evidence type="ECO:0000256" key="1">
    <source>
        <dbReference type="ARBA" id="ARBA00022490"/>
    </source>
</evidence>
<evidence type="ECO:0000256" key="2">
    <source>
        <dbReference type="ARBA" id="ARBA00022517"/>
    </source>
</evidence>
<dbReference type="EMBL" id="JBHTJN010000009">
    <property type="protein sequence ID" value="MFD0966116.1"/>
    <property type="molecule type" value="Genomic_DNA"/>
</dbReference>
<dbReference type="Gene3D" id="2.40.30.60">
    <property type="entry name" value="RimM"/>
    <property type="match status" value="1"/>
</dbReference>
<keyword evidence="2 5" id="KW-0690">Ribosome biogenesis</keyword>
<evidence type="ECO:0000256" key="4">
    <source>
        <dbReference type="ARBA" id="ARBA00023186"/>
    </source>
</evidence>
<accession>A0ABW3I8H4</accession>
<sequence>MEQQRIGIVGKLGSTYGIRGWLRVYSSTEQAESIFDYQPWFLKIKGKWQPTELESWKHHNHELIVKLKQVNDRETAQTLTNVEIGVDLSVLPILEDGDYYWHDLIGCEVINQQGYVMGKVSEMMETGSNDVLVVRASSKDAFGKQERLIPFLYGQVVKRVDPSAKIIEVDWDAGF</sequence>
<name>A0ABW3I8H4_9PAST</name>
<feature type="domain" description="RimM N-terminal" evidence="6">
    <location>
        <begin position="9"/>
        <end position="87"/>
    </location>
</feature>
<dbReference type="PANTHER" id="PTHR33692:SF1">
    <property type="entry name" value="RIBOSOME MATURATION FACTOR RIMM"/>
    <property type="match status" value="1"/>
</dbReference>